<dbReference type="Pfam" id="PF08925">
    <property type="entry name" value="DUF1907"/>
    <property type="match status" value="1"/>
</dbReference>
<proteinExistence type="predicted"/>
<keyword evidence="3" id="KW-0479">Metal-binding</keyword>
<keyword evidence="4 8" id="KW-0378">Hydrolase</keyword>
<dbReference type="GO" id="GO:0016788">
    <property type="term" value="F:hydrolase activity, acting on ester bonds"/>
    <property type="evidence" value="ECO:0007669"/>
    <property type="project" value="TreeGrafter"/>
</dbReference>
<keyword evidence="6" id="KW-0539">Nucleus</keyword>
<dbReference type="CDD" id="cd17298">
    <property type="entry name" value="DUF1907"/>
    <property type="match status" value="1"/>
</dbReference>
<protein>
    <submittedName>
        <fullName evidence="8">Ester hydrolase C11orf54 homolog</fullName>
    </submittedName>
</protein>
<dbReference type="EMBL" id="BPLQ01009439">
    <property type="protein sequence ID" value="GIY44008.1"/>
    <property type="molecule type" value="Genomic_DNA"/>
</dbReference>
<sequence length="307" mass="33811">MSKIEEYKLFQPKFEEISTVLKDGLSETFSYVEVDIVDCPDLQEKPYMLSAPGLCGSPCIADVGGVEYLIPLAQKDKVYDFKNITKSIGMENASIIGAGAGPRPHIGINCEMMANLKLGEDGNINTHIAKLNKDGDCELVCLKDNTQFCLLGNLFISEGKPGRVLKVVAKNRKGSNNFVTSMRQALGKIFEKPVGMGGVFVIKTGKAKLHIMPDYSETPLKSTDDVNSWLKFFDMPSPLSCLSVFVSSDPGLNLRVEHTHCFSDHGVGGHYHEDTTAEFVEYEGYFNIADTLFRIDRPSAVCDFGKD</sequence>
<comment type="caution">
    <text evidence="8">The sequence shown here is derived from an EMBL/GenBank/DDBJ whole genome shotgun (WGS) entry which is preliminary data.</text>
</comment>
<evidence type="ECO:0000313" key="8">
    <source>
        <dbReference type="EMBL" id="GIY44008.1"/>
    </source>
</evidence>
<accession>A0AAV4TBR5</accession>
<keyword evidence="9" id="KW-1185">Reference proteome</keyword>
<dbReference type="PANTHER" id="PTHR13204:SF1">
    <property type="entry name" value="ESTER HYDROLASE C11ORF54"/>
    <property type="match status" value="1"/>
</dbReference>
<evidence type="ECO:0000256" key="6">
    <source>
        <dbReference type="ARBA" id="ARBA00023242"/>
    </source>
</evidence>
<evidence type="ECO:0000256" key="2">
    <source>
        <dbReference type="ARBA" id="ARBA00011245"/>
    </source>
</evidence>
<evidence type="ECO:0000256" key="5">
    <source>
        <dbReference type="ARBA" id="ARBA00022833"/>
    </source>
</evidence>
<reference evidence="8 9" key="1">
    <citation type="submission" date="2021-06" db="EMBL/GenBank/DDBJ databases">
        <title>Caerostris darwini draft genome.</title>
        <authorList>
            <person name="Kono N."/>
            <person name="Arakawa K."/>
        </authorList>
    </citation>
    <scope>NUCLEOTIDE SEQUENCE [LARGE SCALE GENOMIC DNA]</scope>
</reference>
<evidence type="ECO:0000259" key="7">
    <source>
        <dbReference type="SMART" id="SM01168"/>
    </source>
</evidence>
<keyword evidence="5" id="KW-0862">Zinc</keyword>
<evidence type="ECO:0000256" key="4">
    <source>
        <dbReference type="ARBA" id="ARBA00022801"/>
    </source>
</evidence>
<evidence type="ECO:0000256" key="3">
    <source>
        <dbReference type="ARBA" id="ARBA00022723"/>
    </source>
</evidence>
<comment type="subunit">
    <text evidence="2">Monomer.</text>
</comment>
<feature type="domain" description="DUF1907" evidence="7">
    <location>
        <begin position="20"/>
        <end position="295"/>
    </location>
</feature>
<dbReference type="GO" id="GO:0008270">
    <property type="term" value="F:zinc ion binding"/>
    <property type="evidence" value="ECO:0007669"/>
    <property type="project" value="TreeGrafter"/>
</dbReference>
<dbReference type="GO" id="GO:0005634">
    <property type="term" value="C:nucleus"/>
    <property type="evidence" value="ECO:0007669"/>
    <property type="project" value="UniProtKB-SubCell"/>
</dbReference>
<organism evidence="8 9">
    <name type="scientific">Caerostris darwini</name>
    <dbReference type="NCBI Taxonomy" id="1538125"/>
    <lineage>
        <taxon>Eukaryota</taxon>
        <taxon>Metazoa</taxon>
        <taxon>Ecdysozoa</taxon>
        <taxon>Arthropoda</taxon>
        <taxon>Chelicerata</taxon>
        <taxon>Arachnida</taxon>
        <taxon>Araneae</taxon>
        <taxon>Araneomorphae</taxon>
        <taxon>Entelegynae</taxon>
        <taxon>Araneoidea</taxon>
        <taxon>Araneidae</taxon>
        <taxon>Caerostris</taxon>
    </lineage>
</organism>
<evidence type="ECO:0000256" key="1">
    <source>
        <dbReference type="ARBA" id="ARBA00004123"/>
    </source>
</evidence>
<dbReference type="SMART" id="SM01168">
    <property type="entry name" value="DUF1907"/>
    <property type="match status" value="1"/>
</dbReference>
<dbReference type="PANTHER" id="PTHR13204">
    <property type="entry name" value="PTD012 PROTEIN"/>
    <property type="match status" value="1"/>
</dbReference>
<dbReference type="SUPFAM" id="SSF117856">
    <property type="entry name" value="AF0104/ALDC/Ptd012-like"/>
    <property type="match status" value="1"/>
</dbReference>
<name>A0AAV4TBR5_9ARAC</name>
<evidence type="ECO:0000313" key="9">
    <source>
        <dbReference type="Proteomes" id="UP001054837"/>
    </source>
</evidence>
<dbReference type="AlphaFoldDB" id="A0AAV4TBR5"/>
<gene>
    <name evidence="8" type="ORF">CDAR_514901</name>
</gene>
<dbReference type="Proteomes" id="UP001054837">
    <property type="component" value="Unassembled WGS sequence"/>
</dbReference>
<dbReference type="InterPro" id="IPR015021">
    <property type="entry name" value="C11orf54_DUF1907"/>
</dbReference>
<comment type="subcellular location">
    <subcellularLocation>
        <location evidence="1">Nucleus</location>
    </subcellularLocation>
</comment>